<comment type="catalytic activity">
    <reaction evidence="26">
        <text>GTP + H2O = GDP + phosphate + H(+)</text>
        <dbReference type="Rhea" id="RHEA:19669"/>
        <dbReference type="ChEBI" id="CHEBI:15377"/>
        <dbReference type="ChEBI" id="CHEBI:15378"/>
        <dbReference type="ChEBI" id="CHEBI:37565"/>
        <dbReference type="ChEBI" id="CHEBI:43474"/>
        <dbReference type="ChEBI" id="CHEBI:58189"/>
    </reaction>
</comment>
<evidence type="ECO:0000313" key="31">
    <source>
        <dbReference type="Proteomes" id="UP001162009"/>
    </source>
</evidence>
<evidence type="ECO:0000256" key="10">
    <source>
        <dbReference type="ARBA" id="ARBA00022695"/>
    </source>
</evidence>
<keyword evidence="5 30" id="KW-0696">RNA-directed RNA polymerase</keyword>
<evidence type="ECO:0000256" key="26">
    <source>
        <dbReference type="ARBA" id="ARBA00048548"/>
    </source>
</evidence>
<dbReference type="InterPro" id="IPR039530">
    <property type="entry name" value="L_methyltransferase_rhabdo"/>
</dbReference>
<comment type="catalytic activity">
    <reaction evidence="19">
        <text>a 5'-end triphospho-adenylyl-adenylyl-cytidylyl-adenosine in mRNA + GDP + H(+) = a 5'-end (5'-triphosphoguanosine)-adenylyl-adenylyl-cytidylyl-adenosine in mRNA + diphosphate</text>
        <dbReference type="Rhea" id="RHEA:65436"/>
        <dbReference type="Rhea" id="RHEA-COMP:16797"/>
        <dbReference type="Rhea" id="RHEA-COMP:16799"/>
        <dbReference type="ChEBI" id="CHEBI:15378"/>
        <dbReference type="ChEBI" id="CHEBI:33019"/>
        <dbReference type="ChEBI" id="CHEBI:58189"/>
        <dbReference type="ChEBI" id="CHEBI:156484"/>
        <dbReference type="ChEBI" id="CHEBI:156503"/>
        <dbReference type="EC" id="2.7.7.88"/>
    </reaction>
</comment>
<dbReference type="EC" id="2.7.7.48" evidence="3"/>
<dbReference type="Pfam" id="PF00946">
    <property type="entry name" value="Mononeg_RNA_pol"/>
    <property type="match status" value="1"/>
</dbReference>
<dbReference type="GO" id="GO:0004482">
    <property type="term" value="F:mRNA 5'-cap (guanine-N7-)-methyltransferase activity"/>
    <property type="evidence" value="ECO:0007669"/>
    <property type="project" value="InterPro"/>
</dbReference>
<keyword evidence="15" id="KW-0693">Viral RNA replication</keyword>
<dbReference type="InterPro" id="IPR014023">
    <property type="entry name" value="Mononeg_RNA_pol_cat"/>
</dbReference>
<keyword evidence="14" id="KW-0946">Virion</keyword>
<evidence type="ECO:0000256" key="11">
    <source>
        <dbReference type="ARBA" id="ARBA00022741"/>
    </source>
</evidence>
<dbReference type="InterPro" id="IPR039736">
    <property type="entry name" value="L_poly_C"/>
</dbReference>
<evidence type="ECO:0000256" key="16">
    <source>
        <dbReference type="ARBA" id="ARBA00023042"/>
    </source>
</evidence>
<dbReference type="Pfam" id="PF14314">
    <property type="entry name" value="Methyltrans_Mon_2nd"/>
    <property type="match status" value="1"/>
</dbReference>
<dbReference type="Pfam" id="PF21080">
    <property type="entry name" value="Methyltrans_Mon_1st"/>
    <property type="match status" value="1"/>
</dbReference>
<protein>
    <recommendedName>
        <fullName evidence="23">Replicase</fullName>
        <ecNumber evidence="21">2.1.1.375</ecNumber>
        <ecNumber evidence="3">2.7.7.48</ecNumber>
        <ecNumber evidence="4">2.7.7.88</ecNumber>
    </recommendedName>
    <alternativeName>
        <fullName evidence="22">Transcriptase</fullName>
    </alternativeName>
</protein>
<keyword evidence="27" id="KW-0472">Membrane</keyword>
<evidence type="ECO:0000256" key="9">
    <source>
        <dbReference type="ARBA" id="ARBA00022691"/>
    </source>
</evidence>
<comment type="catalytic activity">
    <reaction evidence="24">
        <text>a 5'-end (5'-triphosphoguanosine)-adenylyl-adenylyl-cytidylyl-adenosine in mRNA + S-adenosyl-L-methionine = a 5'-end (5'-triphosphoguanosine)-(2'-O-methyladenylyl)-adenylyl-cytidylyl-adenosine in mRNA + S-adenosyl-L-homocysteine + H(+)</text>
        <dbReference type="Rhea" id="RHEA:65380"/>
        <dbReference type="Rhea" id="RHEA-COMP:16797"/>
        <dbReference type="Rhea" id="RHEA-COMP:16801"/>
        <dbReference type="ChEBI" id="CHEBI:15378"/>
        <dbReference type="ChEBI" id="CHEBI:57856"/>
        <dbReference type="ChEBI" id="CHEBI:59789"/>
        <dbReference type="ChEBI" id="CHEBI:156482"/>
        <dbReference type="ChEBI" id="CHEBI:156484"/>
    </reaction>
</comment>
<feature type="transmembrane region" description="Helical" evidence="27">
    <location>
        <begin position="2006"/>
        <end position="2028"/>
    </location>
</feature>
<evidence type="ECO:0000256" key="15">
    <source>
        <dbReference type="ARBA" id="ARBA00022953"/>
    </source>
</evidence>
<dbReference type="EC" id="2.1.1.375" evidence="21"/>
<keyword evidence="27" id="KW-1133">Transmembrane helix</keyword>
<evidence type="ECO:0000256" key="25">
    <source>
        <dbReference type="ARBA" id="ARBA00047370"/>
    </source>
</evidence>
<evidence type="ECO:0000313" key="30">
    <source>
        <dbReference type="EMBL" id="QIM74105.1"/>
    </source>
</evidence>
<evidence type="ECO:0000256" key="20">
    <source>
        <dbReference type="ARBA" id="ARBA00024499"/>
    </source>
</evidence>
<dbReference type="InterPro" id="IPR026890">
    <property type="entry name" value="Mononeg_mRNAcap"/>
</dbReference>
<evidence type="ECO:0000256" key="19">
    <source>
        <dbReference type="ARBA" id="ARBA00024494"/>
    </source>
</evidence>
<evidence type="ECO:0000259" key="28">
    <source>
        <dbReference type="PROSITE" id="PS50526"/>
    </source>
</evidence>
<feature type="transmembrane region" description="Helical" evidence="27">
    <location>
        <begin position="1965"/>
        <end position="1986"/>
    </location>
</feature>
<dbReference type="GO" id="GO:0030430">
    <property type="term" value="C:host cell cytoplasm"/>
    <property type="evidence" value="ECO:0007669"/>
    <property type="project" value="UniProtKB-SubCell"/>
</dbReference>
<dbReference type="InterPro" id="IPR025786">
    <property type="entry name" value="Mononega_L_MeTrfase"/>
</dbReference>
<dbReference type="NCBIfam" id="TIGR04198">
    <property type="entry name" value="paramyx_RNAcap"/>
    <property type="match status" value="1"/>
</dbReference>
<evidence type="ECO:0000256" key="27">
    <source>
        <dbReference type="SAM" id="Phobius"/>
    </source>
</evidence>
<sequence>MDLFTDDWDCSLDQCPDYLLEVDPLDDLDIGMGGGVELPNFDYNLNSPLIRDEVDEFVASLRQGFTSSRYKGKWNFEEGLKWFRSLGVIWGTTLGSWGFHEWVFSQVIPMKIRSLSCKEEIKWICEFLDAPTQVMNDYLSHVLQCEVDFPLRMVSKEQILHHDLMIDTVNQIQLYNIFHWVINLLNSSNKDARQEISKVSPFVFKLTKEAPKKNSFLVAIHVAEMGYIWITTGFVYFQKWNRILDRNMCLMIKDLLGARVCSRLSLYRGDNDLSRDLVISKLDTLYNLGDCIFRLTGNYGYDLIKLVEGLCNLRFIELAHQFRNKIPMDNNFRRHITGSVSEFELLHNVDCQDFCRQILQEEDPIQVAIYYGSFRHWGHPFLDYFEGLSKLHEQVTKDSVVDEQYAKLLASDLAFKVLSAEFHKQKRWFVDSNLVDRTHPLYDHFINQTWPTKKQILDYGDHWDELPLMQCYEIPKGLDPALLYADKSHSMNLSEVRQHLQSHPGSPIPSKKVLHTALFEGDLDVPAFLTAINTNGLDTDSLIIGLKGKEREVKRIGRFFSLMSWNLRLYFVITEYLIKKHFVPLFNGLTMADDYNSVIKKLLDRTIGQGESSYKRVTFANHFDYSKWNNTQRGKANNPTFTVMGQFFGLKNLFVRTHEFFERSFIYYNDRGDLLTCIGDRIENHSGHKICWQGQLGGLEGLRQKGWTVVSLLVIERESKVRNTLTKVLAQGDNQVVCTYYELPSDVDHQIVDAEIPNITQNNARIVSAISGGTRKLGLQVNLDETLISPDYLNYGKVILFRGKMLPLTTKRWSRVTCITNDQIPSLGNIMSAVSANALTVTQQSDHFIDSILNYLFFGAFCLYSIFKYHPILGSGIAQQPLNQMDQFTRMRMSINLLFLDPSLGGLSGTSLNRFLIRQFPDPVTESLSFWKIVHDQTQSVHIQRICVLNGNPPLGRLTSLSILKLLENPMGLNLPKGLNCITLLRDAVREQLTNSVDSIQNLLFRESIRYLRDQEQDLLDFLMSINPLFPRFLSEFRAGTFLGITESMVGLFQNSRTIRMVFKKRFASTVSELMIEYERKNIRGILAPSFDYVGTIWKCSSEQADLLREMSWGREVVGTTIPHPSELLGRISPGHGGCLECSCAPYPGSYISVIYPHGLAHDSCSKGPLPPYLGSKTHESTSLFQPWEKEIDVPLLVKSVRLRNAIQWFVPQSSNLSTSILNNLSAMTGLDWNEGEISFRRTGSAIHRFSCSRQSAGVYSSVNPNLLAYTFVTSDTLGEMNTVNHDFMYQSLLIYSQIVSVVHNVLQHTSISHHFHIKCSQCVREIDDINLESDLIYTPSSTAHLLKLISGSDFVWRPTGKTINLNAGNWGSLSPAEQSFQIGTTQGLIFSISVVNNESHSCDHTLFPESVARYVHTKSYLLGLLRGLIGGSTYMSIYHRDIYDPKRPIKIIHGALEYLLTRLLDSPHFIPSLSTWDLRWLTQGIPHRIPPSYPSSKKDLGATLLAFFHHHLGKETLKGRLCRTWSNRLWIFSDFRTTKWIGLLLCANYTYSLYYAAVLSTPQINKLREVKDLIYYFLSSGNHSDSAISLTPHSQIRLKKIVAQAYGCPYEIRFAVKGLVQQVPRLAPPLSPDVSEWSDEYVPKCSRIIVTCSNLRPNYKEHVVKQGYINDPLISGLRLAQLATGAHYKIRGILRYLQQFDDVLCGGDGSGGMSAAILRFSPNSKLIFNSLMQPTGESFMGVTPAGPAAITAMPSSIRSRCVNLESCWGDPSDLTSPLTWRNFLYLRNTHHLKINLVVLDMEVTTLNHFYQILTQLRQHLHELVESDGQVVVKCYASHLSNDEYIDSLSGLCRLFQHIESYTSMMSSSFTSEFYLVCKNLITDEHQGLFIDAESVHSICISSPSNRSVRDEFLRALKLKKANLLKGVPPHLIPKVEDELFAVLTHIGVETGTSRLITRRIESEVSSANIITYILVILIIGSNSIINTTEEHMSPRNYPSFASLQYHYALFVGCWMSISWIVEDLTLYQTLHWWIQNKVYYGFVQRLRQNGLNLIWKWNAGAVGKKLYKPSRLALSSQLIRLFTRLSKHVDTGFDLNKTVVRATGY</sequence>
<accession>A0A858HU59</accession>
<reference evidence="31" key="1">
    <citation type="journal article" date="2020" name="Res Sq">
        <title>Decoding the RNA viromes of rodent lungs provides new visions into the origin and evolution pattern of rodent-borne diseases in Mainland Southeast Asia.</title>
        <authorList>
            <person name="Wu Z."/>
            <person name="Han Y."/>
            <person name="Liu B."/>
            <person name="Li H."/>
            <person name="Zhu G."/>
            <person name="Latinne A."/>
            <person name="Dong J."/>
            <person name="Sun L."/>
            <person name="Du J."/>
            <person name="Zhou S."/>
            <person name="Chen M."/>
            <person name="Kritiyakan A."/>
            <person name="Jittapalapong S."/>
            <person name="Chaisiri K."/>
            <person name="Buchy P."/>
            <person name="Duong V."/>
            <person name="Yang J."/>
            <person name="Jiang J."/>
            <person name="Xu X."/>
            <person name="Zhou H."/>
            <person name="Yang F."/>
            <person name="Morand S."/>
            <person name="Daszak P."/>
            <person name="Jin Q."/>
        </authorList>
    </citation>
    <scope>NUCLEOTIDE SEQUENCE [LARGE SCALE GENOMIC DNA]</scope>
</reference>
<feature type="domain" description="Mononegavirus-type SAM-dependent 2'-O-MTase" evidence="29">
    <location>
        <begin position="1679"/>
        <end position="1877"/>
    </location>
</feature>
<dbReference type="EMBL" id="MT085340">
    <property type="protein sequence ID" value="QIM74105.1"/>
    <property type="molecule type" value="Viral_cRNA"/>
</dbReference>
<dbReference type="PROSITE" id="PS51590">
    <property type="entry name" value="SAM_MT_MNV_L"/>
    <property type="match status" value="1"/>
</dbReference>
<keyword evidence="31" id="KW-1185">Reference proteome</keyword>
<organism evidence="30 31">
    <name type="scientific">Rattus tanezumi rhabdovirus 1</name>
    <dbReference type="NCBI Taxonomy" id="3071238"/>
    <lineage>
        <taxon>Viruses</taxon>
        <taxon>Riboviria</taxon>
        <taxon>Orthornavirae</taxon>
        <taxon>Negarnaviricota</taxon>
        <taxon>Haploviricotina</taxon>
        <taxon>Monjiviricetes</taxon>
        <taxon>Mononegavirales</taxon>
        <taxon>Rhabdoviridae</taxon>
        <taxon>Alpharhabdovirinae</taxon>
        <taxon>Alphanemrhavirus</taxon>
        <taxon>Alphanemrhavirus bangkok</taxon>
    </lineage>
</organism>
<keyword evidence="6" id="KW-0489">Methyltransferase</keyword>
<dbReference type="Pfam" id="PF21081">
    <property type="entry name" value="Methyltrans_Mon_3rd"/>
    <property type="match status" value="1"/>
</dbReference>
<keyword evidence="27" id="KW-0812">Transmembrane</keyword>
<comment type="catalytic activity">
    <reaction evidence="20">
        <text>a 5'-end (5'-triphosphoguanosine)-(2'-O-methyladenylyl)-adenylyl-cytidylyl-adenosine in mRNA + S-adenosyl-L-methionine = a 5'-end (N(7)-methyl 5'-triphosphoguanosine)-(2'-O-methyladenylyl)-adenylyl-cytidylyl-adenosine in mRNA + S-adenosyl-L-homocysteine</text>
        <dbReference type="Rhea" id="RHEA:65440"/>
        <dbReference type="Rhea" id="RHEA-COMP:16798"/>
        <dbReference type="Rhea" id="RHEA-COMP:16801"/>
        <dbReference type="ChEBI" id="CHEBI:57856"/>
        <dbReference type="ChEBI" id="CHEBI:59789"/>
        <dbReference type="ChEBI" id="CHEBI:156482"/>
        <dbReference type="ChEBI" id="CHEBI:156483"/>
    </reaction>
</comment>
<keyword evidence="18" id="KW-0511">Multifunctional enzyme</keyword>
<evidence type="ECO:0000256" key="18">
    <source>
        <dbReference type="ARBA" id="ARBA00023268"/>
    </source>
</evidence>
<proteinExistence type="predicted"/>
<evidence type="ECO:0000256" key="17">
    <source>
        <dbReference type="ARBA" id="ARBA00023200"/>
    </source>
</evidence>
<evidence type="ECO:0000256" key="3">
    <source>
        <dbReference type="ARBA" id="ARBA00012494"/>
    </source>
</evidence>
<evidence type="ECO:0000256" key="21">
    <source>
        <dbReference type="ARBA" id="ARBA00026099"/>
    </source>
</evidence>
<dbReference type="Pfam" id="PF14318">
    <property type="entry name" value="Mononeg_mRNAcap"/>
    <property type="match status" value="1"/>
</dbReference>
<comment type="catalytic activity">
    <reaction evidence="25">
        <text>a 5'-end (5'-triphosphoguanosine)-adenylyl-adenylyl-cytidylyl-adenosine in mRNA + 2 S-adenosyl-L-methionine = a 5'-end (N(7)-methyl 5'-triphosphoguanosine)-(2'-O-methyladenylyl)-adenylyl-cytidylyl-adenosine in mRNA + 2 S-adenosyl-L-homocysteine + H(+)</text>
        <dbReference type="Rhea" id="RHEA:65376"/>
        <dbReference type="Rhea" id="RHEA-COMP:16797"/>
        <dbReference type="Rhea" id="RHEA-COMP:16798"/>
        <dbReference type="ChEBI" id="CHEBI:15378"/>
        <dbReference type="ChEBI" id="CHEBI:57856"/>
        <dbReference type="ChEBI" id="CHEBI:59789"/>
        <dbReference type="ChEBI" id="CHEBI:156483"/>
        <dbReference type="ChEBI" id="CHEBI:156484"/>
        <dbReference type="EC" id="2.1.1.375"/>
    </reaction>
</comment>
<keyword evidence="9" id="KW-0949">S-adenosyl-L-methionine</keyword>
<keyword evidence="13" id="KW-0067">ATP-binding</keyword>
<keyword evidence="11" id="KW-0547">Nucleotide-binding</keyword>
<evidence type="ECO:0000256" key="2">
    <source>
        <dbReference type="ARBA" id="ARBA00004328"/>
    </source>
</evidence>
<evidence type="ECO:0000256" key="8">
    <source>
        <dbReference type="ARBA" id="ARBA00022679"/>
    </source>
</evidence>
<evidence type="ECO:0000256" key="6">
    <source>
        <dbReference type="ARBA" id="ARBA00022603"/>
    </source>
</evidence>
<keyword evidence="8" id="KW-0808">Transferase</keyword>
<evidence type="ECO:0000259" key="29">
    <source>
        <dbReference type="PROSITE" id="PS51590"/>
    </source>
</evidence>
<name>A0A858HU59_9RHAB</name>
<evidence type="ECO:0000256" key="1">
    <source>
        <dbReference type="ARBA" id="ARBA00004192"/>
    </source>
</evidence>
<dbReference type="GO" id="GO:0016787">
    <property type="term" value="F:hydrolase activity"/>
    <property type="evidence" value="ECO:0007669"/>
    <property type="project" value="UniProtKB-KW"/>
</dbReference>
<evidence type="ECO:0000256" key="12">
    <source>
        <dbReference type="ARBA" id="ARBA00022801"/>
    </source>
</evidence>
<comment type="subcellular location">
    <subcellularLocation>
        <location evidence="1">Host cytoplasm</location>
    </subcellularLocation>
    <subcellularLocation>
        <location evidence="2">Virion</location>
    </subcellularLocation>
</comment>
<dbReference type="Proteomes" id="UP001162009">
    <property type="component" value="Segment"/>
</dbReference>
<dbReference type="InterPro" id="IPR048397">
    <property type="entry name" value="Methyltrans_Mon_CD"/>
</dbReference>
<dbReference type="PROSITE" id="PS50526">
    <property type="entry name" value="RDRP_SSRNA_NEG_NONSEG"/>
    <property type="match status" value="1"/>
</dbReference>
<evidence type="ECO:0000256" key="7">
    <source>
        <dbReference type="ARBA" id="ARBA00022664"/>
    </source>
</evidence>
<evidence type="ECO:0000256" key="22">
    <source>
        <dbReference type="ARBA" id="ARBA00030436"/>
    </source>
</evidence>
<dbReference type="GO" id="GO:0005524">
    <property type="term" value="F:ATP binding"/>
    <property type="evidence" value="ECO:0007669"/>
    <property type="project" value="UniProtKB-KW"/>
</dbReference>
<evidence type="ECO:0000256" key="5">
    <source>
        <dbReference type="ARBA" id="ARBA00022484"/>
    </source>
</evidence>
<evidence type="ECO:0000256" key="24">
    <source>
        <dbReference type="ARBA" id="ARBA00047332"/>
    </source>
</evidence>
<keyword evidence="12" id="KW-0378">Hydrolase</keyword>
<evidence type="ECO:0000256" key="4">
    <source>
        <dbReference type="ARBA" id="ARBA00012582"/>
    </source>
</evidence>
<dbReference type="InterPro" id="IPR048398">
    <property type="entry name" value="Methyltrans_Mon_C"/>
</dbReference>
<keyword evidence="7" id="KW-0507">mRNA processing</keyword>
<feature type="non-terminal residue" evidence="30">
    <location>
        <position position="2106"/>
    </location>
</feature>
<keyword evidence="10" id="KW-0548">Nucleotidyltransferase</keyword>
<dbReference type="GO" id="GO:0044423">
    <property type="term" value="C:virion component"/>
    <property type="evidence" value="ECO:0007669"/>
    <property type="project" value="UniProtKB-KW"/>
</dbReference>
<keyword evidence="17" id="KW-1035">Host cytoplasm</keyword>
<evidence type="ECO:0000256" key="23">
    <source>
        <dbReference type="ARBA" id="ARBA00031012"/>
    </source>
</evidence>
<dbReference type="GO" id="GO:0003968">
    <property type="term" value="F:RNA-directed RNA polymerase activity"/>
    <property type="evidence" value="ECO:0007669"/>
    <property type="project" value="UniProtKB-KW"/>
</dbReference>
<keyword evidence="16" id="KW-0506">mRNA capping</keyword>
<evidence type="ECO:0000256" key="13">
    <source>
        <dbReference type="ARBA" id="ARBA00022840"/>
    </source>
</evidence>
<dbReference type="EC" id="2.7.7.88" evidence="4"/>
<evidence type="ECO:0000256" key="14">
    <source>
        <dbReference type="ARBA" id="ARBA00022844"/>
    </source>
</evidence>
<feature type="domain" description="RdRp catalytic" evidence="28">
    <location>
        <begin position="617"/>
        <end position="803"/>
    </location>
</feature>